<dbReference type="EC" id="2.1.1.64" evidence="2"/>
<dbReference type="EC" id="2.1.1.222" evidence="2"/>
<keyword evidence="2" id="KW-0489">Methyltransferase</keyword>
<dbReference type="GO" id="GO:0061542">
    <property type="term" value="F:3-demethylubiquinol 3-O-methyltransferase activity"/>
    <property type="evidence" value="ECO:0007669"/>
    <property type="project" value="UniProtKB-EC"/>
</dbReference>
<dbReference type="GO" id="GO:0102208">
    <property type="term" value="F:2-polyprenyl-6-hydroxyphenol methylase activity"/>
    <property type="evidence" value="ECO:0007669"/>
    <property type="project" value="UniProtKB-EC"/>
</dbReference>
<comment type="caution">
    <text evidence="2">The sequence shown here is derived from an EMBL/GenBank/DDBJ whole genome shotgun (WGS) entry which is preliminary data.</text>
</comment>
<dbReference type="SUPFAM" id="SSF53335">
    <property type="entry name" value="S-adenosyl-L-methionine-dependent methyltransferases"/>
    <property type="match status" value="1"/>
</dbReference>
<proteinExistence type="predicted"/>
<dbReference type="EMBL" id="JBHLVZ010000041">
    <property type="protein sequence ID" value="MFC0386883.1"/>
    <property type="molecule type" value="Genomic_DNA"/>
</dbReference>
<dbReference type="PANTHER" id="PTHR43464:SF94">
    <property type="entry name" value="MALONYL-[ACYL-CARRIER PROTEIN] O-METHYLTRANSFERASE"/>
    <property type="match status" value="1"/>
</dbReference>
<dbReference type="CDD" id="cd02440">
    <property type="entry name" value="AdoMet_MTases"/>
    <property type="match status" value="1"/>
</dbReference>
<dbReference type="PANTHER" id="PTHR43464">
    <property type="entry name" value="METHYLTRANSFERASE"/>
    <property type="match status" value="1"/>
</dbReference>
<evidence type="ECO:0000259" key="1">
    <source>
        <dbReference type="Pfam" id="PF13649"/>
    </source>
</evidence>
<reference evidence="2 3" key="1">
    <citation type="submission" date="2024-09" db="EMBL/GenBank/DDBJ databases">
        <authorList>
            <person name="Sun Q."/>
            <person name="Mori K."/>
        </authorList>
    </citation>
    <scope>NUCLEOTIDE SEQUENCE [LARGE SCALE GENOMIC DNA]</scope>
    <source>
        <strain evidence="2 3">CCM 7468</strain>
    </source>
</reference>
<dbReference type="Gene3D" id="3.40.50.150">
    <property type="entry name" value="Vaccinia Virus protein VP39"/>
    <property type="match status" value="1"/>
</dbReference>
<dbReference type="Pfam" id="PF13649">
    <property type="entry name" value="Methyltransf_25"/>
    <property type="match status" value="1"/>
</dbReference>
<name>A0ABV6ITD0_9PROT</name>
<sequence>MTDPAEDTVTFYDRNAATFAAQTAHLDMSLFYERFLRHVPVGGRILDAGCGVGRDALAFAGRGYSVVAFDASAEMVRLARERVAGRLEVLQMRFEDVTWHKEFDGIWACASLLHIPAEEFPGIAARLAGALRPSGAWYMSFKLGEGERRLDGRLFVDHTEMTLLAAMKGFRIEVAEAWTSADVRARRAGEAWLNVVAVKPWVGLSKDISTQNTNI</sequence>
<dbReference type="GO" id="GO:0032259">
    <property type="term" value="P:methylation"/>
    <property type="evidence" value="ECO:0007669"/>
    <property type="project" value="UniProtKB-KW"/>
</dbReference>
<dbReference type="InterPro" id="IPR041698">
    <property type="entry name" value="Methyltransf_25"/>
</dbReference>
<gene>
    <name evidence="2" type="ORF">ACFFIC_15200</name>
</gene>
<protein>
    <submittedName>
        <fullName evidence="2">Class I SAM-dependent methyltransferase</fullName>
        <ecNumber evidence="2">2.1.1.222</ecNumber>
        <ecNumber evidence="2">2.1.1.64</ecNumber>
    </submittedName>
</protein>
<accession>A0ABV6ITD0</accession>
<keyword evidence="3" id="KW-1185">Reference proteome</keyword>
<dbReference type="Proteomes" id="UP001589789">
    <property type="component" value="Unassembled WGS sequence"/>
</dbReference>
<keyword evidence="2" id="KW-0808">Transferase</keyword>
<feature type="domain" description="Methyltransferase" evidence="1">
    <location>
        <begin position="45"/>
        <end position="135"/>
    </location>
</feature>
<evidence type="ECO:0000313" key="2">
    <source>
        <dbReference type="EMBL" id="MFC0386883.1"/>
    </source>
</evidence>
<evidence type="ECO:0000313" key="3">
    <source>
        <dbReference type="Proteomes" id="UP001589789"/>
    </source>
</evidence>
<organism evidence="2 3">
    <name type="scientific">Muricoccus vinaceus</name>
    <dbReference type="NCBI Taxonomy" id="424704"/>
    <lineage>
        <taxon>Bacteria</taxon>
        <taxon>Pseudomonadati</taxon>
        <taxon>Pseudomonadota</taxon>
        <taxon>Alphaproteobacteria</taxon>
        <taxon>Acetobacterales</taxon>
        <taxon>Roseomonadaceae</taxon>
        <taxon>Muricoccus</taxon>
    </lineage>
</organism>
<dbReference type="InterPro" id="IPR029063">
    <property type="entry name" value="SAM-dependent_MTases_sf"/>
</dbReference>
<dbReference type="RefSeq" id="WP_377051789.1">
    <property type="nucleotide sequence ID" value="NZ_JBHLVZ010000041.1"/>
</dbReference>